<dbReference type="GO" id="GO:0006886">
    <property type="term" value="P:intracellular protein transport"/>
    <property type="evidence" value="ECO:0007669"/>
    <property type="project" value="InterPro"/>
</dbReference>
<dbReference type="Gene3D" id="3.30.310.10">
    <property type="entry name" value="TATA-Binding Protein"/>
    <property type="match status" value="1"/>
</dbReference>
<dbReference type="InterPro" id="IPR013041">
    <property type="entry name" value="Clathrin_app_Ig-like_sf"/>
</dbReference>
<dbReference type="SUPFAM" id="SSF55711">
    <property type="entry name" value="Subdomain of clathrin and coatomer appendage domain"/>
    <property type="match status" value="1"/>
</dbReference>
<dbReference type="EMBL" id="KK101636">
    <property type="protein sequence ID" value="KIZ00165.1"/>
    <property type="molecule type" value="Genomic_DNA"/>
</dbReference>
<gene>
    <name evidence="3" type="ORF">MNEG_7799</name>
</gene>
<dbReference type="OrthoDB" id="10254310at2759"/>
<proteinExistence type="predicted"/>
<dbReference type="InterPro" id="IPR015151">
    <property type="entry name" value="B-adaptin_app_sub_C"/>
</dbReference>
<evidence type="ECO:0000313" key="3">
    <source>
        <dbReference type="EMBL" id="KIZ00165.1"/>
    </source>
</evidence>
<keyword evidence="4" id="KW-1185">Reference proteome</keyword>
<dbReference type="Gene3D" id="2.60.40.1150">
    <property type="match status" value="1"/>
</dbReference>
<dbReference type="InterPro" id="IPR012295">
    <property type="entry name" value="TBP_dom_sf"/>
</dbReference>
<feature type="compositionally biased region" description="Pro residues" evidence="1">
    <location>
        <begin position="38"/>
        <end position="48"/>
    </location>
</feature>
<evidence type="ECO:0000256" key="1">
    <source>
        <dbReference type="SAM" id="MobiDB-lite"/>
    </source>
</evidence>
<protein>
    <submittedName>
        <fullName evidence="3">AP-1 complex subunit beta-1</fullName>
    </submittedName>
</protein>
<feature type="compositionally biased region" description="Low complexity" evidence="1">
    <location>
        <begin position="27"/>
        <end position="37"/>
    </location>
</feature>
<dbReference type="InterPro" id="IPR013037">
    <property type="entry name" value="Clathrin_b-adaptin_app_Ig-like"/>
</dbReference>
<sequence length="368" mass="36125">MDPGDTPARRPPAVPSQVPRDNGAGPGQSSSSGAPPAAAAPPPPPPPAVDLLGGDLLGDETPPTSSGGAPPAPPAVAAAGLDDLLGGMGIGGGAPAAAQQPPAVSPAAAVADDPFALLGGGGPAHAPAPAAAPELPLLLGPEKGKGLTVRGRVVRRDGAAAYHLHLSNGGGVALDGFMLQLNSNAFGLAPADQVVAVGSLAPGGSGAAFVRLAVNPAKVAAGPASSKLQVALKTGQLGVFYWDDAIPLPAVLEEGGTIDGSAFLSAWRGLAQESAQRLDVTIGDIEAAKAKLAAARLFVLAHRPVPGTGQDALYVTARLPGVAGAPPTQLLLELRLTRGAPGVDAAFKCQRPDLAPLVFDAVDKALKA</sequence>
<dbReference type="GO" id="GO:0016192">
    <property type="term" value="P:vesicle-mediated transport"/>
    <property type="evidence" value="ECO:0007669"/>
    <property type="project" value="InterPro"/>
</dbReference>
<dbReference type="KEGG" id="mng:MNEG_7799"/>
<reference evidence="3 4" key="1">
    <citation type="journal article" date="2013" name="BMC Genomics">
        <title>Reconstruction of the lipid metabolism for the microalga Monoraphidium neglectum from its genome sequence reveals characteristics suitable for biofuel production.</title>
        <authorList>
            <person name="Bogen C."/>
            <person name="Al-Dilaimi A."/>
            <person name="Albersmeier A."/>
            <person name="Wichmann J."/>
            <person name="Grundmann M."/>
            <person name="Rupp O."/>
            <person name="Lauersen K.J."/>
            <person name="Blifernez-Klassen O."/>
            <person name="Kalinowski J."/>
            <person name="Goesmann A."/>
            <person name="Mussgnug J.H."/>
            <person name="Kruse O."/>
        </authorList>
    </citation>
    <scope>NUCLEOTIDE SEQUENCE [LARGE SCALE GENOMIC DNA]</scope>
    <source>
        <strain evidence="3 4">SAG 48.87</strain>
    </source>
</reference>
<dbReference type="RefSeq" id="XP_013899184.1">
    <property type="nucleotide sequence ID" value="XM_014043730.1"/>
</dbReference>
<feature type="domain" description="Beta-adaptin appendage C-terminal subdomain" evidence="2">
    <location>
        <begin position="252"/>
        <end position="367"/>
    </location>
</feature>
<dbReference type="SMART" id="SM01020">
    <property type="entry name" value="B2-adapt-app_C"/>
    <property type="match status" value="1"/>
</dbReference>
<evidence type="ECO:0000259" key="2">
    <source>
        <dbReference type="SMART" id="SM01020"/>
    </source>
</evidence>
<dbReference type="FunFam" id="2.60.40.1150:FF:000002">
    <property type="entry name" value="Beta-adaptin-like protein C"/>
    <property type="match status" value="1"/>
</dbReference>
<dbReference type="AlphaFoldDB" id="A0A0D2MA77"/>
<feature type="region of interest" description="Disordered" evidence="1">
    <location>
        <begin position="1"/>
        <end position="79"/>
    </location>
</feature>
<organism evidence="3 4">
    <name type="scientific">Monoraphidium neglectum</name>
    <dbReference type="NCBI Taxonomy" id="145388"/>
    <lineage>
        <taxon>Eukaryota</taxon>
        <taxon>Viridiplantae</taxon>
        <taxon>Chlorophyta</taxon>
        <taxon>core chlorophytes</taxon>
        <taxon>Chlorophyceae</taxon>
        <taxon>CS clade</taxon>
        <taxon>Sphaeropleales</taxon>
        <taxon>Selenastraceae</taxon>
        <taxon>Monoraphidium</taxon>
    </lineage>
</organism>
<dbReference type="SUPFAM" id="SSF49348">
    <property type="entry name" value="Clathrin adaptor appendage domain"/>
    <property type="match status" value="1"/>
</dbReference>
<dbReference type="GO" id="GO:0030131">
    <property type="term" value="C:clathrin adaptor complex"/>
    <property type="evidence" value="ECO:0007669"/>
    <property type="project" value="InterPro"/>
</dbReference>
<name>A0A0D2MA77_9CHLO</name>
<dbReference type="InterPro" id="IPR009028">
    <property type="entry name" value="Coatomer/calthrin_app_sub_C"/>
</dbReference>
<dbReference type="STRING" id="145388.A0A0D2MA77"/>
<dbReference type="Proteomes" id="UP000054498">
    <property type="component" value="Unassembled WGS sequence"/>
</dbReference>
<accession>A0A0D2MA77</accession>
<dbReference type="Pfam" id="PF09066">
    <property type="entry name" value="B2-adapt-app_C"/>
    <property type="match status" value="1"/>
</dbReference>
<evidence type="ECO:0000313" key="4">
    <source>
        <dbReference type="Proteomes" id="UP000054498"/>
    </source>
</evidence>
<dbReference type="GeneID" id="25740675"/>